<evidence type="ECO:0000256" key="3">
    <source>
        <dbReference type="ARBA" id="ARBA00023163"/>
    </source>
</evidence>
<keyword evidence="1" id="KW-0805">Transcription regulation</keyword>
<feature type="domain" description="HTH luxR-type" evidence="4">
    <location>
        <begin position="132"/>
        <end position="197"/>
    </location>
</feature>
<dbReference type="OrthoDB" id="4294555at2"/>
<dbReference type="RefSeq" id="WP_066884849.1">
    <property type="nucleotide sequence ID" value="NZ_CP171739.1"/>
</dbReference>
<proteinExistence type="predicted"/>
<accession>A0A132MNW5</accession>
<dbReference type="Pfam" id="PF00196">
    <property type="entry name" value="GerE"/>
    <property type="match status" value="1"/>
</dbReference>
<dbReference type="EMBL" id="LAXD01000001">
    <property type="protein sequence ID" value="KWW99425.1"/>
    <property type="molecule type" value="Genomic_DNA"/>
</dbReference>
<comment type="caution">
    <text evidence="5">The sequence shown here is derived from an EMBL/GenBank/DDBJ whole genome shotgun (WGS) entry which is preliminary data.</text>
</comment>
<evidence type="ECO:0000256" key="2">
    <source>
        <dbReference type="ARBA" id="ARBA00023125"/>
    </source>
</evidence>
<dbReference type="PATRIC" id="fig|1469144.10.peg.1181"/>
<keyword evidence="3" id="KW-0804">Transcription</keyword>
<dbReference type="AlphaFoldDB" id="A0A132MNW5"/>
<dbReference type="PANTHER" id="PTHR44688:SF16">
    <property type="entry name" value="DNA-BINDING TRANSCRIPTIONAL ACTIVATOR DEVR_DOSR"/>
    <property type="match status" value="1"/>
</dbReference>
<evidence type="ECO:0000259" key="4">
    <source>
        <dbReference type="PROSITE" id="PS50043"/>
    </source>
</evidence>
<protein>
    <submittedName>
        <fullName evidence="5">Regulatory protein</fullName>
    </submittedName>
</protein>
<dbReference type="InterPro" id="IPR000792">
    <property type="entry name" value="Tscrpt_reg_LuxR_C"/>
</dbReference>
<organism evidence="5 6">
    <name type="scientific">Carbonactinospora thermoautotrophica</name>
    <dbReference type="NCBI Taxonomy" id="1469144"/>
    <lineage>
        <taxon>Bacteria</taxon>
        <taxon>Bacillati</taxon>
        <taxon>Actinomycetota</taxon>
        <taxon>Actinomycetes</taxon>
        <taxon>Kitasatosporales</taxon>
        <taxon>Carbonactinosporaceae</taxon>
        <taxon>Carbonactinospora</taxon>
    </lineage>
</organism>
<dbReference type="PROSITE" id="PS50043">
    <property type="entry name" value="HTH_LUXR_2"/>
    <property type="match status" value="1"/>
</dbReference>
<dbReference type="GO" id="GO:0003677">
    <property type="term" value="F:DNA binding"/>
    <property type="evidence" value="ECO:0007669"/>
    <property type="project" value="UniProtKB-KW"/>
</dbReference>
<gene>
    <name evidence="5" type="ORF">LI90_1060</name>
</gene>
<keyword evidence="6" id="KW-1185">Reference proteome</keyword>
<name>A0A132MNW5_9ACTN</name>
<evidence type="ECO:0000256" key="1">
    <source>
        <dbReference type="ARBA" id="ARBA00023015"/>
    </source>
</evidence>
<dbReference type="PRINTS" id="PR00038">
    <property type="entry name" value="HTHLUXR"/>
</dbReference>
<sequence>MIALAVVAGDPLLHHDLAEVFAAHPRIRLVSADGERGQRDRAPDVTLLDLDSSLPACPRTEIRRTAGESRVLVTSSSTVLADVAAVLHAGARGYVPRKAGGDVLERAVVTVAQGGVFLPWAVARALRCPAPDPAAIPPLAPREQEVLRHIADGCTHAQAARHMGISVGTLETYLRRVRRKFAIGSPADLVRFALAMTRPVEWSEGIPPESGRRLGVTAGCPARSACSSGDWDRLSGQAYA</sequence>
<dbReference type="GO" id="GO:0006355">
    <property type="term" value="P:regulation of DNA-templated transcription"/>
    <property type="evidence" value="ECO:0007669"/>
    <property type="project" value="InterPro"/>
</dbReference>
<evidence type="ECO:0000313" key="6">
    <source>
        <dbReference type="Proteomes" id="UP000070188"/>
    </source>
</evidence>
<keyword evidence="2" id="KW-0238">DNA-binding</keyword>
<dbReference type="SMART" id="SM00421">
    <property type="entry name" value="HTH_LUXR"/>
    <property type="match status" value="1"/>
</dbReference>
<dbReference type="STRING" id="1469144.LI90_1060"/>
<dbReference type="Gene3D" id="3.40.50.2300">
    <property type="match status" value="1"/>
</dbReference>
<dbReference type="InterPro" id="IPR016032">
    <property type="entry name" value="Sig_transdc_resp-reg_C-effctor"/>
</dbReference>
<dbReference type="CDD" id="cd06170">
    <property type="entry name" value="LuxR_C_like"/>
    <property type="match status" value="1"/>
</dbReference>
<dbReference type="Proteomes" id="UP000070188">
    <property type="component" value="Unassembled WGS sequence"/>
</dbReference>
<dbReference type="PANTHER" id="PTHR44688">
    <property type="entry name" value="DNA-BINDING TRANSCRIPTIONAL ACTIVATOR DEVR_DOSR"/>
    <property type="match status" value="1"/>
</dbReference>
<evidence type="ECO:0000313" key="5">
    <source>
        <dbReference type="EMBL" id="KWW99425.1"/>
    </source>
</evidence>
<dbReference type="SUPFAM" id="SSF46894">
    <property type="entry name" value="C-terminal effector domain of the bipartite response regulators"/>
    <property type="match status" value="1"/>
</dbReference>
<reference evidence="6" key="1">
    <citation type="submission" date="2015-04" db="EMBL/GenBank/DDBJ databases">
        <title>Physiological reanalysis, assessment of diazotrophy, and genome sequences of multiple isolates of Streptomyces thermoautotrophicus.</title>
        <authorList>
            <person name="MacKellar D.C."/>
            <person name="Lieber L."/>
            <person name="Norman J."/>
            <person name="Bolger A."/>
            <person name="Tobin C."/>
            <person name="Murray J.W."/>
            <person name="Chang R."/>
            <person name="Ford T."/>
            <person name="Nguyen P.Q."/>
            <person name="Woodward J."/>
            <person name="Permingeat H."/>
            <person name="Joshi N.S."/>
            <person name="Silver P.A."/>
            <person name="Usadel B."/>
            <person name="Rutherford A.W."/>
            <person name="Friesen M."/>
            <person name="Prell J."/>
        </authorList>
    </citation>
    <scope>NUCLEOTIDE SEQUENCE [LARGE SCALE GENOMIC DNA]</scope>
    <source>
        <strain evidence="6">H1</strain>
    </source>
</reference>